<evidence type="ECO:0000259" key="4">
    <source>
        <dbReference type="Pfam" id="PF00135"/>
    </source>
</evidence>
<dbReference type="InterPro" id="IPR019826">
    <property type="entry name" value="Carboxylesterase_B_AS"/>
</dbReference>
<feature type="chain" id="PRO_5044957723" description="Carboxylic ester hydrolase" evidence="3">
    <location>
        <begin position="17"/>
        <end position="584"/>
    </location>
</feature>
<comment type="caution">
    <text evidence="5">The sequence shown here is derived from an EMBL/GenBank/DDBJ whole genome shotgun (WGS) entry which is preliminary data.</text>
</comment>
<evidence type="ECO:0000313" key="5">
    <source>
        <dbReference type="EMBL" id="CAK7230650.1"/>
    </source>
</evidence>
<dbReference type="EMBL" id="CAWUHD010000095">
    <property type="protein sequence ID" value="CAK7230650.1"/>
    <property type="molecule type" value="Genomic_DNA"/>
</dbReference>
<feature type="domain" description="Carboxylesterase type B" evidence="4">
    <location>
        <begin position="85"/>
        <end position="533"/>
    </location>
</feature>
<comment type="similarity">
    <text evidence="1 3">Belongs to the type-B carboxylesterase/lipase family.</text>
</comment>
<accession>A0ABP0CF05</accession>
<feature type="signal peptide" evidence="3">
    <location>
        <begin position="1"/>
        <end position="16"/>
    </location>
</feature>
<dbReference type="InterPro" id="IPR029058">
    <property type="entry name" value="AB_hydrolase_fold"/>
</dbReference>
<keyword evidence="6" id="KW-1185">Reference proteome</keyword>
<keyword evidence="2 3" id="KW-0378">Hydrolase</keyword>
<keyword evidence="3" id="KW-0732">Signal</keyword>
<evidence type="ECO:0000256" key="3">
    <source>
        <dbReference type="RuleBase" id="RU361235"/>
    </source>
</evidence>
<name>A0ABP0CF05_9PEZI</name>
<dbReference type="PANTHER" id="PTHR43918:SF4">
    <property type="entry name" value="CARBOXYLIC ESTER HYDROLASE"/>
    <property type="match status" value="1"/>
</dbReference>
<dbReference type="Gene3D" id="3.40.50.1820">
    <property type="entry name" value="alpha/beta hydrolase"/>
    <property type="match status" value="1"/>
</dbReference>
<proteinExistence type="inferred from homology"/>
<dbReference type="SUPFAM" id="SSF53474">
    <property type="entry name" value="alpha/beta-Hydrolases"/>
    <property type="match status" value="1"/>
</dbReference>
<dbReference type="InterPro" id="IPR050654">
    <property type="entry name" value="AChE-related_enzymes"/>
</dbReference>
<sequence length="584" mass="62411">MALAAGLATAPMLAAAVPASSSSTSTAKPAPTVTVKNGTYVGFNDPVLNTDNFYGVAFAQPPLGDLRFRQPRGLNSSWTGERLAMSEDCLYLAVIRPSNVTIENLPVLVYFTQGGFSNGGIGYLPDFNQTGIVQRSAFLGHPIIGVEVNSRLGPWGFLYSKEVQASLDTNLGLRDMRLALAWIQENIAAFGGDPTRVTIQGQSTGAQSVGLQLLAYGGDHQGANGPLFTGAISESGAPVWFAPTADVDLWQPTYDGFVKAAGCQNSTDTLQCLRGIDNTTLSAIFNNKTLNPFGANAPREYMFAVDGDFIPAPNSELLQTGQFARNVSYLIGTNFDEGTTVGPKGVNSTEDLNAYLVKEMLTIDNASLAILDYLYPDIPSLGVPSTYEGRPPASSSVGSQYKRAAVVGGNVIMDAPTRLTTLAMASFNETVYRYHFNVVPNGYTNLQGATHAAEVALTFYDLDGSGYSVPPIGGPNHDKLLDMANIMTAMWIGFVYTGDPNTLVHSLSPYGTPHWPAYTLPDPRNYVFTINETLYTEPDTYQAAGINYMMAMMVASKNRNCTSIEACGGTANTTLGETLGLYGF</sequence>
<dbReference type="Pfam" id="PF00135">
    <property type="entry name" value="COesterase"/>
    <property type="match status" value="2"/>
</dbReference>
<gene>
    <name evidence="5" type="ORF">SEUCBS140593_007657</name>
</gene>
<evidence type="ECO:0000256" key="2">
    <source>
        <dbReference type="ARBA" id="ARBA00022801"/>
    </source>
</evidence>
<dbReference type="PROSITE" id="PS00122">
    <property type="entry name" value="CARBOXYLESTERASE_B_1"/>
    <property type="match status" value="1"/>
</dbReference>
<reference evidence="5 6" key="1">
    <citation type="submission" date="2024-01" db="EMBL/GenBank/DDBJ databases">
        <authorList>
            <person name="Allen C."/>
            <person name="Tagirdzhanova G."/>
        </authorList>
    </citation>
    <scope>NUCLEOTIDE SEQUENCE [LARGE SCALE GENOMIC DNA]</scope>
</reference>
<evidence type="ECO:0000256" key="1">
    <source>
        <dbReference type="ARBA" id="ARBA00005964"/>
    </source>
</evidence>
<protein>
    <recommendedName>
        <fullName evidence="3">Carboxylic ester hydrolase</fullName>
        <ecNumber evidence="3">3.1.1.-</ecNumber>
    </recommendedName>
</protein>
<dbReference type="PANTHER" id="PTHR43918">
    <property type="entry name" value="ACETYLCHOLINESTERASE"/>
    <property type="match status" value="1"/>
</dbReference>
<organism evidence="5 6">
    <name type="scientific">Sporothrix eucalyptigena</name>
    <dbReference type="NCBI Taxonomy" id="1812306"/>
    <lineage>
        <taxon>Eukaryota</taxon>
        <taxon>Fungi</taxon>
        <taxon>Dikarya</taxon>
        <taxon>Ascomycota</taxon>
        <taxon>Pezizomycotina</taxon>
        <taxon>Sordariomycetes</taxon>
        <taxon>Sordariomycetidae</taxon>
        <taxon>Ophiostomatales</taxon>
        <taxon>Ophiostomataceae</taxon>
        <taxon>Sporothrix</taxon>
    </lineage>
</organism>
<feature type="domain" description="Carboxylesterase type B" evidence="4">
    <location>
        <begin position="30"/>
        <end position="84"/>
    </location>
</feature>
<dbReference type="InterPro" id="IPR002018">
    <property type="entry name" value="CarbesteraseB"/>
</dbReference>
<dbReference type="EC" id="3.1.1.-" evidence="3"/>
<dbReference type="Proteomes" id="UP001642482">
    <property type="component" value="Unassembled WGS sequence"/>
</dbReference>
<evidence type="ECO:0000313" key="6">
    <source>
        <dbReference type="Proteomes" id="UP001642482"/>
    </source>
</evidence>